<evidence type="ECO:0000256" key="1">
    <source>
        <dbReference type="SAM" id="MobiDB-lite"/>
    </source>
</evidence>
<name>A0A6A6QUD8_9PEZI</name>
<dbReference type="AlphaFoldDB" id="A0A6A6QUD8"/>
<dbReference type="EMBL" id="MU004189">
    <property type="protein sequence ID" value="KAF2495343.1"/>
    <property type="molecule type" value="Genomic_DNA"/>
</dbReference>
<evidence type="ECO:0000313" key="3">
    <source>
        <dbReference type="Proteomes" id="UP000799750"/>
    </source>
</evidence>
<evidence type="ECO:0000313" key="2">
    <source>
        <dbReference type="EMBL" id="KAF2495343.1"/>
    </source>
</evidence>
<protein>
    <submittedName>
        <fullName evidence="2">Uncharacterized protein</fullName>
    </submittedName>
</protein>
<feature type="region of interest" description="Disordered" evidence="1">
    <location>
        <begin position="1"/>
        <end position="41"/>
    </location>
</feature>
<organism evidence="2 3">
    <name type="scientific">Lophium mytilinum</name>
    <dbReference type="NCBI Taxonomy" id="390894"/>
    <lineage>
        <taxon>Eukaryota</taxon>
        <taxon>Fungi</taxon>
        <taxon>Dikarya</taxon>
        <taxon>Ascomycota</taxon>
        <taxon>Pezizomycotina</taxon>
        <taxon>Dothideomycetes</taxon>
        <taxon>Pleosporomycetidae</taxon>
        <taxon>Mytilinidiales</taxon>
        <taxon>Mytilinidiaceae</taxon>
        <taxon>Lophium</taxon>
    </lineage>
</organism>
<proteinExistence type="predicted"/>
<feature type="compositionally biased region" description="Polar residues" evidence="1">
    <location>
        <begin position="31"/>
        <end position="41"/>
    </location>
</feature>
<feature type="compositionally biased region" description="Pro residues" evidence="1">
    <location>
        <begin position="15"/>
        <end position="28"/>
    </location>
</feature>
<dbReference type="Proteomes" id="UP000799750">
    <property type="component" value="Unassembled WGS sequence"/>
</dbReference>
<reference evidence="2" key="1">
    <citation type="journal article" date="2020" name="Stud. Mycol.">
        <title>101 Dothideomycetes genomes: a test case for predicting lifestyles and emergence of pathogens.</title>
        <authorList>
            <person name="Haridas S."/>
            <person name="Albert R."/>
            <person name="Binder M."/>
            <person name="Bloem J."/>
            <person name="Labutti K."/>
            <person name="Salamov A."/>
            <person name="Andreopoulos B."/>
            <person name="Baker S."/>
            <person name="Barry K."/>
            <person name="Bills G."/>
            <person name="Bluhm B."/>
            <person name="Cannon C."/>
            <person name="Castanera R."/>
            <person name="Culley D."/>
            <person name="Daum C."/>
            <person name="Ezra D."/>
            <person name="Gonzalez J."/>
            <person name="Henrissat B."/>
            <person name="Kuo A."/>
            <person name="Liang C."/>
            <person name="Lipzen A."/>
            <person name="Lutzoni F."/>
            <person name="Magnuson J."/>
            <person name="Mondo S."/>
            <person name="Nolan M."/>
            <person name="Ohm R."/>
            <person name="Pangilinan J."/>
            <person name="Park H.-J."/>
            <person name="Ramirez L."/>
            <person name="Alfaro M."/>
            <person name="Sun H."/>
            <person name="Tritt A."/>
            <person name="Yoshinaga Y."/>
            <person name="Zwiers L.-H."/>
            <person name="Turgeon B."/>
            <person name="Goodwin S."/>
            <person name="Spatafora J."/>
            <person name="Crous P."/>
            <person name="Grigoriev I."/>
        </authorList>
    </citation>
    <scope>NUCLEOTIDE SEQUENCE</scope>
    <source>
        <strain evidence="2">CBS 269.34</strain>
    </source>
</reference>
<sequence length="101" mass="11188">MKPGPVAGLPDSLAAPPPLDCRPPPTFFPPQHSSTQRPTRQLLTKQSLIPSRTVLRKVILSLYLSRAGSVASLPVHHPPPDSLLQLYRLLLLLYSQLRLRP</sequence>
<accession>A0A6A6QUD8</accession>
<keyword evidence="3" id="KW-1185">Reference proteome</keyword>
<gene>
    <name evidence="2" type="ORF">BU16DRAFT_387148</name>
</gene>